<comment type="caution">
    <text evidence="1">The sequence shown here is derived from an EMBL/GenBank/DDBJ whole genome shotgun (WGS) entry which is preliminary data.</text>
</comment>
<dbReference type="EMBL" id="JAPESX010001064">
    <property type="protein sequence ID" value="KAJ8117800.1"/>
    <property type="molecule type" value="Genomic_DNA"/>
</dbReference>
<evidence type="ECO:0000313" key="1">
    <source>
        <dbReference type="EMBL" id="KAJ8117800.1"/>
    </source>
</evidence>
<accession>A0ACC2IRG2</accession>
<gene>
    <name evidence="1" type="ORF">ONZ43_g4120</name>
</gene>
<organism evidence="1 2">
    <name type="scientific">Nemania bipapillata</name>
    <dbReference type="NCBI Taxonomy" id="110536"/>
    <lineage>
        <taxon>Eukaryota</taxon>
        <taxon>Fungi</taxon>
        <taxon>Dikarya</taxon>
        <taxon>Ascomycota</taxon>
        <taxon>Pezizomycotina</taxon>
        <taxon>Sordariomycetes</taxon>
        <taxon>Xylariomycetidae</taxon>
        <taxon>Xylariales</taxon>
        <taxon>Xylariaceae</taxon>
        <taxon>Nemania</taxon>
    </lineage>
</organism>
<name>A0ACC2IRG2_9PEZI</name>
<reference evidence="1" key="1">
    <citation type="submission" date="2022-11" db="EMBL/GenBank/DDBJ databases">
        <title>Genome Sequence of Nemania bipapillata.</title>
        <authorList>
            <person name="Buettner E."/>
        </authorList>
    </citation>
    <scope>NUCLEOTIDE SEQUENCE</scope>
    <source>
        <strain evidence="1">CP14</strain>
    </source>
</reference>
<evidence type="ECO:0000313" key="2">
    <source>
        <dbReference type="Proteomes" id="UP001153334"/>
    </source>
</evidence>
<sequence>MEAVVGIAHTVQDKTQDEVQDNRDDNDNAENMEAEDVAKKAAVGMICEKKDLYQKIDQHNKATWTATMPRDLDEAAENGETEKYAILIRNKKSYDSRKTLEIDSIVIQSPLLKNVLHGVLEGYPGVTTTLSRLIFSAPFKPFVHRRHQLNAAFSGESDKDTKAHLSLLKDVLYSELGGVIAATEDYIKNKVATYEEIWTIFEPGCVVYASELGKPIAGRLVDGQFVNHQKFGPCFQLKCDTVDWDGSQFGYNQSQYFITPFEGTMAITDLECFPLSYHPDEQGMRERLISRGRQFEALAGYHYKSYRGRAIETTRYGPSMITVDGRIIIDADAHRKANAHLRLYLKPLDSSRAGINVQAEDFDEEWSENESVDEDMRLHTRDTTAKQHRALKEEQLLICAPVVRGYALHAKLWLEFFVDCVSEVVFNVDAFDSLVLPAGHKSLILAIAQAQVNKKDMFDDVISGKGRGIIMLLSGGPGIGKTLTAESVAEHMKVPLYMMSAGDLGTTSSEVEIGLTKVLNMVAKWDAILLLDECDVFLEARSTHDLDRNRIVSIFLRTLEYYEGLLFLTTNRVKNMDEAFDSRIHFSLAYPDLDAKARGLVWKGFLDRQQGGADVSDEELAKLARLEINGRVIKNVLKSATLLAAHKDEKLGFQHVETVLEVNGYMKQA</sequence>
<protein>
    <submittedName>
        <fullName evidence="1">Uncharacterized protein</fullName>
    </submittedName>
</protein>
<keyword evidence="2" id="KW-1185">Reference proteome</keyword>
<proteinExistence type="predicted"/>
<dbReference type="Proteomes" id="UP001153334">
    <property type="component" value="Unassembled WGS sequence"/>
</dbReference>